<dbReference type="Proteomes" id="UP000765509">
    <property type="component" value="Unassembled WGS sequence"/>
</dbReference>
<dbReference type="Pfam" id="PF17917">
    <property type="entry name" value="RT_RNaseH"/>
    <property type="match status" value="1"/>
</dbReference>
<dbReference type="Gene3D" id="3.30.420.10">
    <property type="entry name" value="Ribonuclease H-like superfamily/Ribonuclease H"/>
    <property type="match status" value="1"/>
</dbReference>
<protein>
    <recommendedName>
        <fullName evidence="8">Integrase catalytic domain-containing protein</fullName>
    </recommendedName>
</protein>
<accession>A0A9Q3P307</accession>
<dbReference type="PANTHER" id="PTHR37984:SF5">
    <property type="entry name" value="PROTEIN NYNRIN-LIKE"/>
    <property type="match status" value="1"/>
</dbReference>
<dbReference type="GO" id="GO:0005634">
    <property type="term" value="C:nucleus"/>
    <property type="evidence" value="ECO:0007669"/>
    <property type="project" value="UniProtKB-ARBA"/>
</dbReference>
<dbReference type="SUPFAM" id="SSF56672">
    <property type="entry name" value="DNA/RNA polymerases"/>
    <property type="match status" value="1"/>
</dbReference>
<dbReference type="GO" id="GO:0003723">
    <property type="term" value="F:RNA binding"/>
    <property type="evidence" value="ECO:0007669"/>
    <property type="project" value="UniProtKB-KW"/>
</dbReference>
<dbReference type="InterPro" id="IPR043502">
    <property type="entry name" value="DNA/RNA_pol_sf"/>
</dbReference>
<evidence type="ECO:0000256" key="7">
    <source>
        <dbReference type="ARBA" id="ARBA00022918"/>
    </source>
</evidence>
<dbReference type="SUPFAM" id="SSF53098">
    <property type="entry name" value="Ribonuclease H-like"/>
    <property type="match status" value="1"/>
</dbReference>
<dbReference type="GO" id="GO:0004519">
    <property type="term" value="F:endonuclease activity"/>
    <property type="evidence" value="ECO:0007669"/>
    <property type="project" value="UniProtKB-KW"/>
</dbReference>
<evidence type="ECO:0000256" key="2">
    <source>
        <dbReference type="ARBA" id="ARBA00022695"/>
    </source>
</evidence>
<dbReference type="GO" id="GO:0003964">
    <property type="term" value="F:RNA-directed DNA polymerase activity"/>
    <property type="evidence" value="ECO:0007669"/>
    <property type="project" value="UniProtKB-KW"/>
</dbReference>
<evidence type="ECO:0000256" key="3">
    <source>
        <dbReference type="ARBA" id="ARBA00022722"/>
    </source>
</evidence>
<feature type="domain" description="Integrase catalytic" evidence="8">
    <location>
        <begin position="43"/>
        <end position="211"/>
    </location>
</feature>
<name>A0A9Q3P307_9BASI</name>
<keyword evidence="1" id="KW-0808">Transferase</keyword>
<evidence type="ECO:0000313" key="10">
    <source>
        <dbReference type="Proteomes" id="UP000765509"/>
    </source>
</evidence>
<evidence type="ECO:0000259" key="8">
    <source>
        <dbReference type="PROSITE" id="PS50994"/>
    </source>
</evidence>
<keyword evidence="10" id="KW-1185">Reference proteome</keyword>
<reference evidence="9" key="1">
    <citation type="submission" date="2021-03" db="EMBL/GenBank/DDBJ databases">
        <title>Draft genome sequence of rust myrtle Austropuccinia psidii MF-1, a brazilian biotype.</title>
        <authorList>
            <person name="Quecine M.C."/>
            <person name="Pachon D.M.R."/>
            <person name="Bonatelli M.L."/>
            <person name="Correr F.H."/>
            <person name="Franceschini L.M."/>
            <person name="Leite T.F."/>
            <person name="Margarido G.R.A."/>
            <person name="Almeida C.A."/>
            <person name="Ferrarezi J.A."/>
            <person name="Labate C.A."/>
        </authorList>
    </citation>
    <scope>NUCLEOTIDE SEQUENCE</scope>
    <source>
        <strain evidence="9">MF-1</strain>
    </source>
</reference>
<sequence>MPDWNIPFKLYIDACGDGLGAALHQVQIIDDKPTEGPVCYISRQIKPTEARYGASQMECLCLVWALEKLHYYLDGSVFEVITDCNAVKSLLNMKTPNRHMVISHTGLFKNIISVRDAKCTSALWTNLHRLFGTKLSFSTAYHPQTDGLAERMIQTLEDMIRRFCAYGLEFKDSDGFTHDWCTLIPTLELAYKTSVHSSTGKTPAMLEKGWNPRLPADTLRKDLIEIHPTASSFKLMIDKVKHHAKKVLMKLLTMQSRSGTRVTKYQTSKRPKKPKDSYVGPFVIVALHGTNAGQVELSGELENRHSTFPVSLIKPYQPADKEFFPLRNPTPLTVPPVEQNEDKKIKKVIKERRLRGKNPRESLVRYTNPVHEDEWLAESEIPDSDELLRTFRHERRPQA</sequence>
<evidence type="ECO:0000256" key="6">
    <source>
        <dbReference type="ARBA" id="ARBA00022884"/>
    </source>
</evidence>
<dbReference type="InterPro" id="IPR012337">
    <property type="entry name" value="RNaseH-like_sf"/>
</dbReference>
<dbReference type="EMBL" id="AVOT02053633">
    <property type="protein sequence ID" value="MBW0548419.1"/>
    <property type="molecule type" value="Genomic_DNA"/>
</dbReference>
<dbReference type="PANTHER" id="PTHR37984">
    <property type="entry name" value="PROTEIN CBG26694"/>
    <property type="match status" value="1"/>
</dbReference>
<evidence type="ECO:0000256" key="5">
    <source>
        <dbReference type="ARBA" id="ARBA00022801"/>
    </source>
</evidence>
<keyword evidence="6" id="KW-0694">RNA-binding</keyword>
<dbReference type="InterPro" id="IPR041373">
    <property type="entry name" value="RT_RNaseH"/>
</dbReference>
<keyword evidence="2" id="KW-0548">Nucleotidyltransferase</keyword>
<dbReference type="InterPro" id="IPR050951">
    <property type="entry name" value="Retrovirus_Pol_polyprotein"/>
</dbReference>
<evidence type="ECO:0000313" key="9">
    <source>
        <dbReference type="EMBL" id="MBW0548419.1"/>
    </source>
</evidence>
<dbReference type="OrthoDB" id="3341476at2759"/>
<comment type="caution">
    <text evidence="9">The sequence shown here is derived from an EMBL/GenBank/DDBJ whole genome shotgun (WGS) entry which is preliminary data.</text>
</comment>
<evidence type="ECO:0000256" key="1">
    <source>
        <dbReference type="ARBA" id="ARBA00022679"/>
    </source>
</evidence>
<keyword evidence="5" id="KW-0378">Hydrolase</keyword>
<organism evidence="9 10">
    <name type="scientific">Austropuccinia psidii MF-1</name>
    <dbReference type="NCBI Taxonomy" id="1389203"/>
    <lineage>
        <taxon>Eukaryota</taxon>
        <taxon>Fungi</taxon>
        <taxon>Dikarya</taxon>
        <taxon>Basidiomycota</taxon>
        <taxon>Pucciniomycotina</taxon>
        <taxon>Pucciniomycetes</taxon>
        <taxon>Pucciniales</taxon>
        <taxon>Sphaerophragmiaceae</taxon>
        <taxon>Austropuccinia</taxon>
    </lineage>
</organism>
<keyword evidence="3" id="KW-0540">Nuclease</keyword>
<gene>
    <name evidence="9" type="ORF">O181_088134</name>
</gene>
<keyword evidence="4" id="KW-0255">Endonuclease</keyword>
<proteinExistence type="predicted"/>
<dbReference type="InterPro" id="IPR036397">
    <property type="entry name" value="RNaseH_sf"/>
</dbReference>
<dbReference type="AlphaFoldDB" id="A0A9Q3P307"/>
<dbReference type="GO" id="GO:0016787">
    <property type="term" value="F:hydrolase activity"/>
    <property type="evidence" value="ECO:0007669"/>
    <property type="project" value="UniProtKB-KW"/>
</dbReference>
<evidence type="ECO:0000256" key="4">
    <source>
        <dbReference type="ARBA" id="ARBA00022759"/>
    </source>
</evidence>
<dbReference type="InterPro" id="IPR001584">
    <property type="entry name" value="Integrase_cat-core"/>
</dbReference>
<keyword evidence="7" id="KW-0695">RNA-directed DNA polymerase</keyword>
<dbReference type="PROSITE" id="PS50994">
    <property type="entry name" value="INTEGRASE"/>
    <property type="match status" value="1"/>
</dbReference>
<dbReference type="GO" id="GO:0015074">
    <property type="term" value="P:DNA integration"/>
    <property type="evidence" value="ECO:0007669"/>
    <property type="project" value="InterPro"/>
</dbReference>